<reference evidence="2 3" key="1">
    <citation type="submission" date="2015-10" db="EMBL/GenBank/DDBJ databases">
        <title>Genomic differences between typical nodule nitrogen-fixing rhizobial strains and those coming from bean seeds.</title>
        <authorList>
            <person name="Peralta H."/>
            <person name="Aguilar-Vera A."/>
            <person name="Diaz R."/>
            <person name="Mora Y."/>
            <person name="Martinez-Batallar G."/>
            <person name="Salazar E."/>
            <person name="Vargas-Lagunas C."/>
            <person name="Encarnacion S."/>
            <person name="Girard L."/>
            <person name="Mora J."/>
        </authorList>
    </citation>
    <scope>NUCLEOTIDE SEQUENCE [LARGE SCALE GENOMIC DNA]</scope>
    <source>
        <strain evidence="2 3">CFNEI 73</strain>
    </source>
</reference>
<sequence>MIMAEEGRQPSMTWLFFSPSGRIGRLPFFLSWLFWFVVGGIILMQMLKYEDQDAALALWTLAMIGSGIASTVSIAMLAIKRLHDIGYPGPLALCLFIPVLSPIVFIALCLWPGAKGANEFGGRRNGPRR</sequence>
<dbReference type="Pfam" id="PF05656">
    <property type="entry name" value="DUF805"/>
    <property type="match status" value="1"/>
</dbReference>
<dbReference type="Proteomes" id="UP000182306">
    <property type="component" value="Chromosome"/>
</dbReference>
<keyword evidence="3" id="KW-1185">Reference proteome</keyword>
<feature type="transmembrane region" description="Helical" evidence="1">
    <location>
        <begin position="26"/>
        <end position="44"/>
    </location>
</feature>
<proteinExistence type="predicted"/>
<organism evidence="2 3">
    <name type="scientific">Sinorhizobium americanum</name>
    <dbReference type="NCBI Taxonomy" id="194963"/>
    <lineage>
        <taxon>Bacteria</taxon>
        <taxon>Pseudomonadati</taxon>
        <taxon>Pseudomonadota</taxon>
        <taxon>Alphaproteobacteria</taxon>
        <taxon>Hyphomicrobiales</taxon>
        <taxon>Rhizobiaceae</taxon>
        <taxon>Sinorhizobium/Ensifer group</taxon>
        <taxon>Sinorhizobium</taxon>
    </lineage>
</organism>
<dbReference type="KEGG" id="same:SAMCFNEI73_Ch0441"/>
<dbReference type="InterPro" id="IPR008523">
    <property type="entry name" value="DUF805"/>
</dbReference>
<feature type="transmembrane region" description="Helical" evidence="1">
    <location>
        <begin position="91"/>
        <end position="114"/>
    </location>
</feature>
<accession>A0A1L3LIC4</accession>
<dbReference type="STRING" id="194963.SAMCFNEI73_Ch0441"/>
<keyword evidence="1" id="KW-0472">Membrane</keyword>
<dbReference type="AlphaFoldDB" id="A0A1L3LIC4"/>
<name>A0A1L3LIC4_9HYPH</name>
<evidence type="ECO:0000313" key="3">
    <source>
        <dbReference type="Proteomes" id="UP000182306"/>
    </source>
</evidence>
<evidence type="ECO:0008006" key="4">
    <source>
        <dbReference type="Google" id="ProtNLM"/>
    </source>
</evidence>
<keyword evidence="1" id="KW-0812">Transmembrane</keyword>
<gene>
    <name evidence="2" type="ORF">SAMCFNEI73_Ch0441</name>
</gene>
<protein>
    <recommendedName>
        <fullName evidence="4">DUF805 domain-containing protein</fullName>
    </recommendedName>
</protein>
<keyword evidence="1" id="KW-1133">Transmembrane helix</keyword>
<evidence type="ECO:0000313" key="2">
    <source>
        <dbReference type="EMBL" id="APG89773.1"/>
    </source>
</evidence>
<feature type="transmembrane region" description="Helical" evidence="1">
    <location>
        <begin position="56"/>
        <end position="79"/>
    </location>
</feature>
<dbReference type="GO" id="GO:0005886">
    <property type="term" value="C:plasma membrane"/>
    <property type="evidence" value="ECO:0007669"/>
    <property type="project" value="TreeGrafter"/>
</dbReference>
<dbReference type="PANTHER" id="PTHR34980:SF3">
    <property type="entry name" value="BLR8105 PROTEIN"/>
    <property type="match status" value="1"/>
</dbReference>
<evidence type="ECO:0000256" key="1">
    <source>
        <dbReference type="SAM" id="Phobius"/>
    </source>
</evidence>
<dbReference type="PANTHER" id="PTHR34980">
    <property type="entry name" value="INNER MEMBRANE PROTEIN-RELATED-RELATED"/>
    <property type="match status" value="1"/>
</dbReference>
<dbReference type="EMBL" id="CP013107">
    <property type="protein sequence ID" value="APG89773.1"/>
    <property type="molecule type" value="Genomic_DNA"/>
</dbReference>